<dbReference type="Proteomes" id="UP000008311">
    <property type="component" value="Unassembled WGS sequence"/>
</dbReference>
<dbReference type="PANTHER" id="PTHR11017:SF361">
    <property type="entry name" value="ADP-RIBOSYL CYCLASE_CYCLIC ADP-RIBOSE HYDROLASE"/>
    <property type="match status" value="1"/>
</dbReference>
<dbReference type="SUPFAM" id="SSF46785">
    <property type="entry name" value="Winged helix' DNA-binding domain"/>
    <property type="match status" value="1"/>
</dbReference>
<organism evidence="4 5">
    <name type="scientific">Ricinus communis</name>
    <name type="common">Castor bean</name>
    <dbReference type="NCBI Taxonomy" id="3988"/>
    <lineage>
        <taxon>Eukaryota</taxon>
        <taxon>Viridiplantae</taxon>
        <taxon>Streptophyta</taxon>
        <taxon>Embryophyta</taxon>
        <taxon>Tracheophyta</taxon>
        <taxon>Spermatophyta</taxon>
        <taxon>Magnoliopsida</taxon>
        <taxon>eudicotyledons</taxon>
        <taxon>Gunneridae</taxon>
        <taxon>Pentapetalae</taxon>
        <taxon>rosids</taxon>
        <taxon>fabids</taxon>
        <taxon>Malpighiales</taxon>
        <taxon>Euphorbiaceae</taxon>
        <taxon>Acalyphoideae</taxon>
        <taxon>Acalypheae</taxon>
        <taxon>Ricinus</taxon>
    </lineage>
</organism>
<dbReference type="InParanoid" id="B9SHM6"/>
<keyword evidence="2" id="KW-0677">Repeat</keyword>
<dbReference type="Pfam" id="PF23282">
    <property type="entry name" value="WHD_ROQ1"/>
    <property type="match status" value="1"/>
</dbReference>
<evidence type="ECO:0000259" key="3">
    <source>
        <dbReference type="Pfam" id="PF23282"/>
    </source>
</evidence>
<dbReference type="InterPro" id="IPR036390">
    <property type="entry name" value="WH_DNA-bd_sf"/>
</dbReference>
<dbReference type="EMBL" id="EQ973965">
    <property type="protein sequence ID" value="EEF36853.1"/>
    <property type="molecule type" value="Genomic_DNA"/>
</dbReference>
<evidence type="ECO:0000256" key="2">
    <source>
        <dbReference type="ARBA" id="ARBA00022737"/>
    </source>
</evidence>
<protein>
    <recommendedName>
        <fullName evidence="3">Disease resistance protein Roq1-like winged-helix domain-containing protein</fullName>
    </recommendedName>
</protein>
<dbReference type="Pfam" id="PF07725">
    <property type="entry name" value="LRR_3"/>
    <property type="match status" value="1"/>
</dbReference>
<reference evidence="5" key="1">
    <citation type="journal article" date="2010" name="Nat. Biotechnol.">
        <title>Draft genome sequence of the oilseed species Ricinus communis.</title>
        <authorList>
            <person name="Chan A.P."/>
            <person name="Crabtree J."/>
            <person name="Zhao Q."/>
            <person name="Lorenzi H."/>
            <person name="Orvis J."/>
            <person name="Puiu D."/>
            <person name="Melake-Berhan A."/>
            <person name="Jones K.M."/>
            <person name="Redman J."/>
            <person name="Chen G."/>
            <person name="Cahoon E.B."/>
            <person name="Gedil M."/>
            <person name="Stanke M."/>
            <person name="Haas B.J."/>
            <person name="Wortman J.R."/>
            <person name="Fraser-Liggett C.M."/>
            <person name="Ravel J."/>
            <person name="Rabinowicz P.D."/>
        </authorList>
    </citation>
    <scope>NUCLEOTIDE SEQUENCE [LARGE SCALE GENOMIC DNA]</scope>
    <source>
        <strain evidence="5">cv. Hale</strain>
    </source>
</reference>
<dbReference type="InterPro" id="IPR058192">
    <property type="entry name" value="WHD_ROQ1-like"/>
</dbReference>
<gene>
    <name evidence="4" type="ORF">RCOM_0740840</name>
</gene>
<dbReference type="InterPro" id="IPR044974">
    <property type="entry name" value="Disease_R_plants"/>
</dbReference>
<sequence length="183" mass="20942">MYSIKAIADIKRILDGCGFSAGIGISVLADKCLVAIQENKLEMHNLLQEMAHEIVRQESAKELGRRSRFWSPNDACQVLRKNLGTERVEGIFFDTYKMGAVDLSSRAFVRMYNLRLLKIYNSRVGNNCKDGYPLSYMPSNFQAENLVQLNLAYSSIEQLWTRVQAHLFRSYELQEAQESSLSF</sequence>
<keyword evidence="5" id="KW-1185">Reference proteome</keyword>
<dbReference type="AlphaFoldDB" id="B9SHM6"/>
<feature type="domain" description="Disease resistance protein Roq1-like winged-helix" evidence="3">
    <location>
        <begin position="5"/>
        <end position="59"/>
    </location>
</feature>
<accession>B9SHM6</accession>
<evidence type="ECO:0000313" key="5">
    <source>
        <dbReference type="Proteomes" id="UP000008311"/>
    </source>
</evidence>
<dbReference type="GO" id="GO:0006952">
    <property type="term" value="P:defense response"/>
    <property type="evidence" value="ECO:0007669"/>
    <property type="project" value="InterPro"/>
</dbReference>
<proteinExistence type="predicted"/>
<evidence type="ECO:0000256" key="1">
    <source>
        <dbReference type="ARBA" id="ARBA00022614"/>
    </source>
</evidence>
<evidence type="ECO:0000313" key="4">
    <source>
        <dbReference type="EMBL" id="EEF36853.1"/>
    </source>
</evidence>
<name>B9SHM6_RICCO</name>
<keyword evidence="1" id="KW-0433">Leucine-rich repeat</keyword>
<dbReference type="PANTHER" id="PTHR11017">
    <property type="entry name" value="LEUCINE-RICH REPEAT-CONTAINING PROTEIN"/>
    <property type="match status" value="1"/>
</dbReference>
<dbReference type="InterPro" id="IPR011713">
    <property type="entry name" value="Leu-rich_rpt_3"/>
</dbReference>